<dbReference type="VEuPathDB" id="GiardiaDB:SS50377_21269"/>
<keyword evidence="1" id="KW-0812">Transmembrane</keyword>
<dbReference type="EMBL" id="AUWU02000001">
    <property type="protein sequence ID" value="KAH0577915.1"/>
    <property type="molecule type" value="Genomic_DNA"/>
</dbReference>
<evidence type="ECO:0000256" key="1">
    <source>
        <dbReference type="SAM" id="Phobius"/>
    </source>
</evidence>
<name>V6LTC2_9EUKA</name>
<dbReference type="Proteomes" id="UP000018208">
    <property type="component" value="Unassembled WGS sequence"/>
</dbReference>
<keyword evidence="1" id="KW-0472">Membrane</keyword>
<dbReference type="EMBL" id="KI546130">
    <property type="protein sequence ID" value="EST44039.1"/>
    <property type="molecule type" value="Genomic_DNA"/>
</dbReference>
<keyword evidence="4" id="KW-1185">Reference proteome</keyword>
<protein>
    <recommendedName>
        <fullName evidence="5">Transmembrane protein</fullName>
    </recommendedName>
</protein>
<accession>V6LTC2</accession>
<reference evidence="2 3" key="1">
    <citation type="journal article" date="2014" name="PLoS Genet.">
        <title>The Genome of Spironucleus salmonicida Highlights a Fish Pathogen Adapted to Fluctuating Environments.</title>
        <authorList>
            <person name="Xu F."/>
            <person name="Jerlstrom-Hultqvist J."/>
            <person name="Einarsson E."/>
            <person name="Astvaldsson A."/>
            <person name="Svard S.G."/>
            <person name="Andersson J.O."/>
        </authorList>
    </citation>
    <scope>NUCLEOTIDE SEQUENCE</scope>
    <source>
        <strain evidence="3">ATCC 50377</strain>
    </source>
</reference>
<evidence type="ECO:0000313" key="3">
    <source>
        <dbReference type="EMBL" id="KAH0577915.1"/>
    </source>
</evidence>
<proteinExistence type="predicted"/>
<keyword evidence="1" id="KW-1133">Transmembrane helix</keyword>
<sequence length="185" mass="20374">MIFIFTQVFIKDDKALFKIDAGFNFSKLAITSLIDQSLGLVDQGFFNFNRTKLTGYDCVNVTYTKGKAPKDVLPATGFVSYKSSSLSGLKGELFQNPTSMACTNTLLINLPKWNSNQQQKSIGIAVFLIIAIIIIVLGTMTAMVSINDEAIEEVDDTLLYNCPEMAVCPEAFLNDEPWEAGADDF</sequence>
<dbReference type="AlphaFoldDB" id="V6LTC2"/>
<evidence type="ECO:0008006" key="5">
    <source>
        <dbReference type="Google" id="ProtNLM"/>
    </source>
</evidence>
<organism evidence="2">
    <name type="scientific">Spironucleus salmonicida</name>
    <dbReference type="NCBI Taxonomy" id="348837"/>
    <lineage>
        <taxon>Eukaryota</taxon>
        <taxon>Metamonada</taxon>
        <taxon>Diplomonadida</taxon>
        <taxon>Hexamitidae</taxon>
        <taxon>Hexamitinae</taxon>
        <taxon>Spironucleus</taxon>
    </lineage>
</organism>
<gene>
    <name evidence="2" type="ORF">SS50377_16349</name>
    <name evidence="3" type="ORF">SS50377_21269</name>
</gene>
<reference evidence="3" key="2">
    <citation type="submission" date="2020-12" db="EMBL/GenBank/DDBJ databases">
        <title>New Spironucleus salmonicida genome in near-complete chromosomes.</title>
        <authorList>
            <person name="Xu F."/>
            <person name="Kurt Z."/>
            <person name="Jimenez-Gonzalez A."/>
            <person name="Astvaldsson A."/>
            <person name="Andersson J.O."/>
            <person name="Svard S.G."/>
        </authorList>
    </citation>
    <scope>NUCLEOTIDE SEQUENCE</scope>
    <source>
        <strain evidence="3">ATCC 50377</strain>
    </source>
</reference>
<evidence type="ECO:0000313" key="2">
    <source>
        <dbReference type="EMBL" id="EST44039.1"/>
    </source>
</evidence>
<evidence type="ECO:0000313" key="4">
    <source>
        <dbReference type="Proteomes" id="UP000018208"/>
    </source>
</evidence>
<feature type="transmembrane region" description="Helical" evidence="1">
    <location>
        <begin position="122"/>
        <end position="146"/>
    </location>
</feature>